<dbReference type="Pfam" id="PF02678">
    <property type="entry name" value="Pirin"/>
    <property type="match status" value="1"/>
</dbReference>
<reference evidence="4 5" key="1">
    <citation type="submission" date="2020-04" db="EMBL/GenBank/DDBJ databases">
        <title>Global-level population genomics: horizontal gene transfer, symbiosis and evolution in Rhizobia.</title>
        <authorList>
            <person name="Gai Y."/>
        </authorList>
    </citation>
    <scope>NUCLEOTIDE SEQUENCE [LARGE SCALE GENOMIC DNA]</scope>
    <source>
        <strain evidence="4 5">BLR33</strain>
    </source>
</reference>
<dbReference type="EMBL" id="JABDYF010000001">
    <property type="protein sequence ID" value="MBX5088449.1"/>
    <property type="molecule type" value="Genomic_DNA"/>
</dbReference>
<dbReference type="InterPro" id="IPR014710">
    <property type="entry name" value="RmlC-like_jellyroll"/>
</dbReference>
<feature type="domain" description="Pirin N-terminal" evidence="3">
    <location>
        <begin position="57"/>
        <end position="129"/>
    </location>
</feature>
<dbReference type="Proteomes" id="UP000770629">
    <property type="component" value="Unassembled WGS sequence"/>
</dbReference>
<comment type="similarity">
    <text evidence="1 2">Belongs to the pirin family.</text>
</comment>
<sequence>MQTAATFEIPRDDAARIGAIVTGLPREIGSGFVAIHFSEKMFKGRMNPLLMVDHFVMTAPTFDPHLHKGISAVTAIFEDSQGAFLNRDTLRNNVALKPGDLYWLAAASGAVHEEKPEQGGRTHALQIFVDLPERLKREPARALHVEALSMPIIETPNFRIRVVLGRSGDVAGAQGTPEEMTMLDGFLHSGGQFSHLLLEGRGAWIYVVSGAITLFVAGQSQDLTSGAATTVAAGSETEVLIKADEEAHFVLLAARPIS</sequence>
<dbReference type="PANTHER" id="PTHR13903">
    <property type="entry name" value="PIRIN-RELATED"/>
    <property type="match status" value="1"/>
</dbReference>
<dbReference type="InterPro" id="IPR012093">
    <property type="entry name" value="Pirin"/>
</dbReference>
<dbReference type="InterPro" id="IPR011051">
    <property type="entry name" value="RmlC_Cupin_sf"/>
</dbReference>
<keyword evidence="5" id="KW-1185">Reference proteome</keyword>
<dbReference type="SUPFAM" id="SSF51182">
    <property type="entry name" value="RmlC-like cupins"/>
    <property type="match status" value="1"/>
</dbReference>
<dbReference type="Gene3D" id="2.60.120.10">
    <property type="entry name" value="Jelly Rolls"/>
    <property type="match status" value="1"/>
</dbReference>
<evidence type="ECO:0000313" key="4">
    <source>
        <dbReference type="EMBL" id="MBX5088449.1"/>
    </source>
</evidence>
<dbReference type="InterPro" id="IPR003829">
    <property type="entry name" value="Pirin_N_dom"/>
</dbReference>
<name>A0ABS7I9C6_9HYPH</name>
<organism evidence="4 5">
    <name type="scientific">Rhizobium lentis</name>
    <dbReference type="NCBI Taxonomy" id="1138194"/>
    <lineage>
        <taxon>Bacteria</taxon>
        <taxon>Pseudomonadati</taxon>
        <taxon>Pseudomonadota</taxon>
        <taxon>Alphaproteobacteria</taxon>
        <taxon>Hyphomicrobiales</taxon>
        <taxon>Rhizobiaceae</taxon>
        <taxon>Rhizobium/Agrobacterium group</taxon>
        <taxon>Rhizobium</taxon>
    </lineage>
</organism>
<dbReference type="RefSeq" id="WP_221118600.1">
    <property type="nucleotide sequence ID" value="NZ_JABDXZ010000005.1"/>
</dbReference>
<comment type="caution">
    <text evidence="4">The sequence shown here is derived from an EMBL/GenBank/DDBJ whole genome shotgun (WGS) entry which is preliminary data.</text>
</comment>
<dbReference type="PANTHER" id="PTHR13903:SF8">
    <property type="entry name" value="PIRIN"/>
    <property type="match status" value="1"/>
</dbReference>
<evidence type="ECO:0000256" key="2">
    <source>
        <dbReference type="RuleBase" id="RU003457"/>
    </source>
</evidence>
<evidence type="ECO:0000259" key="3">
    <source>
        <dbReference type="Pfam" id="PF02678"/>
    </source>
</evidence>
<evidence type="ECO:0000313" key="5">
    <source>
        <dbReference type="Proteomes" id="UP000770629"/>
    </source>
</evidence>
<evidence type="ECO:0000256" key="1">
    <source>
        <dbReference type="ARBA" id="ARBA00008416"/>
    </source>
</evidence>
<accession>A0ABS7I9C6</accession>
<dbReference type="PIRSF" id="PIRSF006232">
    <property type="entry name" value="Pirin"/>
    <property type="match status" value="1"/>
</dbReference>
<proteinExistence type="inferred from homology"/>
<gene>
    <name evidence="4" type="ORF">HJB60_04570</name>
</gene>
<protein>
    <submittedName>
        <fullName evidence="4">Pirin family protein</fullName>
    </submittedName>
</protein>